<gene>
    <name evidence="2" type="ORF">F441_10080</name>
</gene>
<feature type="compositionally biased region" description="Basic and acidic residues" evidence="1">
    <location>
        <begin position="93"/>
        <end position="104"/>
    </location>
</feature>
<proteinExistence type="predicted"/>
<dbReference type="AlphaFoldDB" id="W2WY06"/>
<name>W2WY06_PHYNI</name>
<protein>
    <submittedName>
        <fullName evidence="2">Uncharacterized protein</fullName>
    </submittedName>
</protein>
<reference evidence="2 3" key="1">
    <citation type="submission" date="2013-11" db="EMBL/GenBank/DDBJ databases">
        <title>The Genome Sequence of Phytophthora parasitica CJ01A1.</title>
        <authorList>
            <consortium name="The Broad Institute Genomics Platform"/>
            <person name="Russ C."/>
            <person name="Tyler B."/>
            <person name="Panabieres F."/>
            <person name="Shan W."/>
            <person name="Tripathy S."/>
            <person name="Grunwald N."/>
            <person name="Machado M."/>
            <person name="Johnson C.S."/>
            <person name="Walker B."/>
            <person name="Young S.K."/>
            <person name="Zeng Q."/>
            <person name="Gargeya S."/>
            <person name="Fitzgerald M."/>
            <person name="Haas B."/>
            <person name="Abouelleil A."/>
            <person name="Allen A.W."/>
            <person name="Alvarado L."/>
            <person name="Arachchi H.M."/>
            <person name="Berlin A.M."/>
            <person name="Chapman S.B."/>
            <person name="Gainer-Dewar J."/>
            <person name="Goldberg J."/>
            <person name="Griggs A."/>
            <person name="Gujja S."/>
            <person name="Hansen M."/>
            <person name="Howarth C."/>
            <person name="Imamovic A."/>
            <person name="Ireland A."/>
            <person name="Larimer J."/>
            <person name="McCowan C."/>
            <person name="Murphy C."/>
            <person name="Pearson M."/>
            <person name="Poon T.W."/>
            <person name="Priest M."/>
            <person name="Roberts A."/>
            <person name="Saif S."/>
            <person name="Shea T."/>
            <person name="Sisk P."/>
            <person name="Sykes S."/>
            <person name="Wortman J."/>
            <person name="Nusbaum C."/>
            <person name="Birren B."/>
        </authorList>
    </citation>
    <scope>NUCLEOTIDE SEQUENCE [LARGE SCALE GENOMIC DNA]</scope>
    <source>
        <strain evidence="2 3">CJ01A1</strain>
    </source>
</reference>
<organism evidence="2 3">
    <name type="scientific">Phytophthora nicotianae CJ01A1</name>
    <dbReference type="NCBI Taxonomy" id="1317063"/>
    <lineage>
        <taxon>Eukaryota</taxon>
        <taxon>Sar</taxon>
        <taxon>Stramenopiles</taxon>
        <taxon>Oomycota</taxon>
        <taxon>Peronosporomycetes</taxon>
        <taxon>Peronosporales</taxon>
        <taxon>Peronosporaceae</taxon>
        <taxon>Phytophthora</taxon>
    </lineage>
</organism>
<sequence>MRKKFVPKSNNDRNVAKYSVTELGCLAVVSAEKIFQPHRYGCKLIGMTDYVIWRSLLRTKGLSGHLYRWTLIITRIRLKACVLDRASERGSRRSDARFRESADRDEGDGTGAKALTGPEDDYYSGKVLTSAVSEYTRSKSGNMLNKDIVAIGKVVYISDDDAVLRDMEETAQIDTRQVVNKCKNVGTGDGSVVAKDGNKIVLTAV</sequence>
<evidence type="ECO:0000313" key="3">
    <source>
        <dbReference type="Proteomes" id="UP000018958"/>
    </source>
</evidence>
<dbReference type="EMBL" id="ANIX01001996">
    <property type="protein sequence ID" value="ETP15048.1"/>
    <property type="molecule type" value="Genomic_DNA"/>
</dbReference>
<evidence type="ECO:0000256" key="1">
    <source>
        <dbReference type="SAM" id="MobiDB-lite"/>
    </source>
</evidence>
<dbReference type="Proteomes" id="UP000018958">
    <property type="component" value="Unassembled WGS sequence"/>
</dbReference>
<feature type="region of interest" description="Disordered" evidence="1">
    <location>
        <begin position="93"/>
        <end position="118"/>
    </location>
</feature>
<evidence type="ECO:0000313" key="2">
    <source>
        <dbReference type="EMBL" id="ETP15048.1"/>
    </source>
</evidence>
<comment type="caution">
    <text evidence="2">The sequence shown here is derived from an EMBL/GenBank/DDBJ whole genome shotgun (WGS) entry which is preliminary data.</text>
</comment>
<accession>W2WY06</accession>